<protein>
    <recommendedName>
        <fullName evidence="3">Uridine kinase</fullName>
    </recommendedName>
</protein>
<name>A0A931N6S2_9NOCA</name>
<dbReference type="Proteomes" id="UP000655751">
    <property type="component" value="Unassembled WGS sequence"/>
</dbReference>
<dbReference type="InterPro" id="IPR027417">
    <property type="entry name" value="P-loop_NTPase"/>
</dbReference>
<dbReference type="AlphaFoldDB" id="A0A931N6S2"/>
<evidence type="ECO:0000313" key="1">
    <source>
        <dbReference type="EMBL" id="MBH0779993.1"/>
    </source>
</evidence>
<dbReference type="EMBL" id="JADMLG010000013">
    <property type="protein sequence ID" value="MBH0779993.1"/>
    <property type="molecule type" value="Genomic_DNA"/>
</dbReference>
<dbReference type="SUPFAM" id="SSF52540">
    <property type="entry name" value="P-loop containing nucleoside triphosphate hydrolases"/>
    <property type="match status" value="1"/>
</dbReference>
<evidence type="ECO:0000313" key="2">
    <source>
        <dbReference type="Proteomes" id="UP000655751"/>
    </source>
</evidence>
<comment type="caution">
    <text evidence="1">The sequence shown here is derived from an EMBL/GenBank/DDBJ whole genome shotgun (WGS) entry which is preliminary data.</text>
</comment>
<dbReference type="RefSeq" id="WP_196152308.1">
    <property type="nucleotide sequence ID" value="NZ_JADMLG010000013.1"/>
</dbReference>
<reference evidence="1" key="1">
    <citation type="submission" date="2020-11" db="EMBL/GenBank/DDBJ databases">
        <title>Nocardia NEAU-351.nov., a novel actinomycete isolated from the cow dung.</title>
        <authorList>
            <person name="Zhang X."/>
        </authorList>
    </citation>
    <scope>NUCLEOTIDE SEQUENCE</scope>
    <source>
        <strain evidence="1">NEAU-351</strain>
    </source>
</reference>
<keyword evidence="2" id="KW-1185">Reference proteome</keyword>
<accession>A0A931N6S2</accession>
<proteinExistence type="predicted"/>
<dbReference type="Gene3D" id="3.40.50.300">
    <property type="entry name" value="P-loop containing nucleotide triphosphate hydrolases"/>
    <property type="match status" value="1"/>
</dbReference>
<gene>
    <name evidence="1" type="ORF">IT779_27345</name>
</gene>
<sequence length="195" mass="21280">MTSPSSIAAFASAVRASRPRCGPVRLVAIDGHAGSGKTGFAECLAAELGSAPILHLDDIATDDGFFDWFDRLHTGVLVPFAAGVAATHDVYDWTAHGCIGRRAIPAAPVVLIEGVGAGRRAVRLYTVARVWMDTDPEESWRRGRLRDGPAQAEFWDRWIPSELRHFAADPSREHADTLVRGTDYGYEVRPAFPRL</sequence>
<organism evidence="1 2">
    <name type="scientific">Nocardia bovistercoris</name>
    <dbReference type="NCBI Taxonomy" id="2785916"/>
    <lineage>
        <taxon>Bacteria</taxon>
        <taxon>Bacillati</taxon>
        <taxon>Actinomycetota</taxon>
        <taxon>Actinomycetes</taxon>
        <taxon>Mycobacteriales</taxon>
        <taxon>Nocardiaceae</taxon>
        <taxon>Nocardia</taxon>
    </lineage>
</organism>
<evidence type="ECO:0008006" key="3">
    <source>
        <dbReference type="Google" id="ProtNLM"/>
    </source>
</evidence>